<dbReference type="GO" id="GO:0006307">
    <property type="term" value="P:DNA alkylation repair"/>
    <property type="evidence" value="ECO:0007669"/>
    <property type="project" value="UniProtKB-UniRule"/>
</dbReference>
<dbReference type="PROSITE" id="PS00374">
    <property type="entry name" value="MGMT"/>
    <property type="match status" value="1"/>
</dbReference>
<evidence type="ECO:0000256" key="9">
    <source>
        <dbReference type="HAMAP-Rule" id="MF_00772"/>
    </source>
</evidence>
<keyword evidence="3 9" id="KW-0963">Cytoplasm</keyword>
<dbReference type="PANTHER" id="PTHR10815">
    <property type="entry name" value="METHYLATED-DNA--PROTEIN-CYSTEINE METHYLTRANSFERASE"/>
    <property type="match status" value="1"/>
</dbReference>
<comment type="similarity">
    <text evidence="2 9">Belongs to the MGMT family.</text>
</comment>
<dbReference type="NCBIfam" id="TIGR00589">
    <property type="entry name" value="ogt"/>
    <property type="match status" value="1"/>
</dbReference>
<evidence type="ECO:0000259" key="10">
    <source>
        <dbReference type="Pfam" id="PF01035"/>
    </source>
</evidence>
<evidence type="ECO:0000313" key="13">
    <source>
        <dbReference type="Proteomes" id="UP000035159"/>
    </source>
</evidence>
<proteinExistence type="inferred from homology"/>
<dbReference type="CDD" id="cd06445">
    <property type="entry name" value="ATase"/>
    <property type="match status" value="1"/>
</dbReference>
<dbReference type="OrthoDB" id="9802228at2"/>
<keyword evidence="13" id="KW-1185">Reference proteome</keyword>
<dbReference type="PANTHER" id="PTHR10815:SF13">
    <property type="entry name" value="METHYLATED-DNA--PROTEIN-CYSTEINE METHYLTRANSFERASE"/>
    <property type="match status" value="1"/>
</dbReference>
<dbReference type="RefSeq" id="WP_047754050.1">
    <property type="nucleotide sequence ID" value="NZ_CAJUHA010000019.1"/>
</dbReference>
<keyword evidence="6 9" id="KW-0227">DNA damage</keyword>
<keyword evidence="7 9" id="KW-0234">DNA repair</keyword>
<protein>
    <recommendedName>
        <fullName evidence="9">Methylated-DNA--protein-cysteine methyltransferase</fullName>
        <ecNumber evidence="9">2.1.1.63</ecNumber>
    </recommendedName>
    <alternativeName>
        <fullName evidence="9">6-O-methylguanine-DNA methyltransferase</fullName>
        <shortName evidence="9">MGMT</shortName>
    </alternativeName>
    <alternativeName>
        <fullName evidence="9">O-6-methylguanine-DNA-alkyltransferase</fullName>
    </alternativeName>
</protein>
<dbReference type="InterPro" id="IPR036631">
    <property type="entry name" value="MGMT_N_sf"/>
</dbReference>
<evidence type="ECO:0000259" key="11">
    <source>
        <dbReference type="Pfam" id="PF02870"/>
    </source>
</evidence>
<dbReference type="SUPFAM" id="SSF46767">
    <property type="entry name" value="Methylated DNA-protein cysteine methyltransferase, C-terminal domain"/>
    <property type="match status" value="1"/>
</dbReference>
<evidence type="ECO:0000256" key="3">
    <source>
        <dbReference type="ARBA" id="ARBA00022490"/>
    </source>
</evidence>
<dbReference type="PATRIC" id="fig|1330330.3.peg.549"/>
<evidence type="ECO:0000313" key="12">
    <source>
        <dbReference type="EMBL" id="AKI96915.1"/>
    </source>
</evidence>
<dbReference type="InterPro" id="IPR023546">
    <property type="entry name" value="MGMT"/>
</dbReference>
<organism evidence="12 13">
    <name type="scientific">Kosmotoga pacifica</name>
    <dbReference type="NCBI Taxonomy" id="1330330"/>
    <lineage>
        <taxon>Bacteria</taxon>
        <taxon>Thermotogati</taxon>
        <taxon>Thermotogota</taxon>
        <taxon>Thermotogae</taxon>
        <taxon>Kosmotogales</taxon>
        <taxon>Kosmotogaceae</taxon>
        <taxon>Kosmotoga</taxon>
    </lineage>
</organism>
<dbReference type="GO" id="GO:0032259">
    <property type="term" value="P:methylation"/>
    <property type="evidence" value="ECO:0007669"/>
    <property type="project" value="UniProtKB-KW"/>
</dbReference>
<dbReference type="EMBL" id="CP011232">
    <property type="protein sequence ID" value="AKI96915.1"/>
    <property type="molecule type" value="Genomic_DNA"/>
</dbReference>
<comment type="catalytic activity">
    <reaction evidence="8 9">
        <text>a 6-O-methyl-2'-deoxyguanosine in DNA + L-cysteinyl-[protein] = S-methyl-L-cysteinyl-[protein] + a 2'-deoxyguanosine in DNA</text>
        <dbReference type="Rhea" id="RHEA:24000"/>
        <dbReference type="Rhea" id="RHEA-COMP:10131"/>
        <dbReference type="Rhea" id="RHEA-COMP:10132"/>
        <dbReference type="Rhea" id="RHEA-COMP:11367"/>
        <dbReference type="Rhea" id="RHEA-COMP:11368"/>
        <dbReference type="ChEBI" id="CHEBI:29950"/>
        <dbReference type="ChEBI" id="CHEBI:82612"/>
        <dbReference type="ChEBI" id="CHEBI:85445"/>
        <dbReference type="ChEBI" id="CHEBI:85448"/>
        <dbReference type="EC" id="2.1.1.63"/>
    </reaction>
</comment>
<comment type="subcellular location">
    <subcellularLocation>
        <location evidence="9">Cytoplasm</location>
    </subcellularLocation>
</comment>
<keyword evidence="4 9" id="KW-0489">Methyltransferase</keyword>
<comment type="function">
    <text evidence="9">Involved in the cellular defense against the biological effects of O6-methylguanine (O6-MeG) and O4-methylthymine (O4-MeT) in DNA. Repairs the methylated nucleobase in DNA by stoichiometrically transferring the methyl group to a cysteine residue in the enzyme. This is a suicide reaction: the enzyme is irreversibly inactivated.</text>
</comment>
<dbReference type="InterPro" id="IPR014048">
    <property type="entry name" value="MethylDNA_cys_MeTrfase_DNA-bd"/>
</dbReference>
<dbReference type="InterPro" id="IPR008332">
    <property type="entry name" value="MethylG_MeTrfase_N"/>
</dbReference>
<name>A0A0G2Z5M2_9BACT</name>
<comment type="catalytic activity">
    <reaction evidence="1 9">
        <text>a 4-O-methyl-thymidine in DNA + L-cysteinyl-[protein] = a thymidine in DNA + S-methyl-L-cysteinyl-[protein]</text>
        <dbReference type="Rhea" id="RHEA:53428"/>
        <dbReference type="Rhea" id="RHEA-COMP:10131"/>
        <dbReference type="Rhea" id="RHEA-COMP:10132"/>
        <dbReference type="Rhea" id="RHEA-COMP:13555"/>
        <dbReference type="Rhea" id="RHEA-COMP:13556"/>
        <dbReference type="ChEBI" id="CHEBI:29950"/>
        <dbReference type="ChEBI" id="CHEBI:82612"/>
        <dbReference type="ChEBI" id="CHEBI:137386"/>
        <dbReference type="ChEBI" id="CHEBI:137387"/>
        <dbReference type="EC" id="2.1.1.63"/>
    </reaction>
</comment>
<evidence type="ECO:0000256" key="7">
    <source>
        <dbReference type="ARBA" id="ARBA00023204"/>
    </source>
</evidence>
<dbReference type="GO" id="GO:0005737">
    <property type="term" value="C:cytoplasm"/>
    <property type="evidence" value="ECO:0007669"/>
    <property type="project" value="UniProtKB-SubCell"/>
</dbReference>
<evidence type="ECO:0000256" key="4">
    <source>
        <dbReference type="ARBA" id="ARBA00022603"/>
    </source>
</evidence>
<keyword evidence="5 9" id="KW-0808">Transferase</keyword>
<feature type="domain" description="Methylated-DNA-[protein]-cysteine S-methyltransferase DNA binding" evidence="10">
    <location>
        <begin position="66"/>
        <end position="144"/>
    </location>
</feature>
<dbReference type="SUPFAM" id="SSF53155">
    <property type="entry name" value="Methylated DNA-protein cysteine methyltransferase domain"/>
    <property type="match status" value="1"/>
</dbReference>
<accession>A0A0G2Z5M2</accession>
<dbReference type="FunFam" id="1.10.10.10:FF:000214">
    <property type="entry name" value="Methylated-DNA--protein-cysteine methyltransferase"/>
    <property type="match status" value="1"/>
</dbReference>
<dbReference type="GO" id="GO:0003908">
    <property type="term" value="F:methylated-DNA-[protein]-cysteine S-methyltransferase activity"/>
    <property type="evidence" value="ECO:0007669"/>
    <property type="project" value="UniProtKB-UniRule"/>
</dbReference>
<dbReference type="Pfam" id="PF02870">
    <property type="entry name" value="Methyltransf_1N"/>
    <property type="match status" value="1"/>
</dbReference>
<dbReference type="STRING" id="1330330.IX53_02725"/>
<dbReference type="EC" id="2.1.1.63" evidence="9"/>
<dbReference type="Pfam" id="PF01035">
    <property type="entry name" value="DNA_binding_1"/>
    <property type="match status" value="1"/>
</dbReference>
<dbReference type="Proteomes" id="UP000035159">
    <property type="component" value="Chromosome"/>
</dbReference>
<feature type="active site" description="Nucleophile; methyl group acceptor" evidence="9">
    <location>
        <position position="117"/>
    </location>
</feature>
<reference evidence="12 13" key="1">
    <citation type="submission" date="2015-04" db="EMBL/GenBank/DDBJ databases">
        <title>Complete Genome Sequence of Kosmotoga pacifica SLHLJ1.</title>
        <authorList>
            <person name="Jiang L.J."/>
            <person name="Shao Z.Z."/>
            <person name="Jebbar M."/>
        </authorList>
    </citation>
    <scope>NUCLEOTIDE SEQUENCE [LARGE SCALE GENOMIC DNA]</scope>
    <source>
        <strain evidence="12 13">SLHLJ1</strain>
    </source>
</reference>
<dbReference type="KEGG" id="kpf:IX53_02725"/>
<dbReference type="HAMAP" id="MF_00772">
    <property type="entry name" value="OGT"/>
    <property type="match status" value="1"/>
</dbReference>
<evidence type="ECO:0000256" key="2">
    <source>
        <dbReference type="ARBA" id="ARBA00008711"/>
    </source>
</evidence>
<comment type="miscellaneous">
    <text evidence="9">This enzyme catalyzes only one turnover and therefore is not strictly catalytic. According to one definition, an enzyme is a biocatalyst that acts repeatedly and over many reaction cycles.</text>
</comment>
<feature type="domain" description="Methylguanine DNA methyltransferase ribonuclease-like" evidence="11">
    <location>
        <begin position="14"/>
        <end position="59"/>
    </location>
</feature>
<dbReference type="InterPro" id="IPR001497">
    <property type="entry name" value="MethylDNA_cys_MeTrfase_AS"/>
</dbReference>
<evidence type="ECO:0000256" key="1">
    <source>
        <dbReference type="ARBA" id="ARBA00001286"/>
    </source>
</evidence>
<sequence>MERIGIVNIPLGSVIIEVESGKLIAVRLTNEVLQEKELSIFTKQFKEYFAGKRKIFDLPYVLELPEFSKRVLEYIRNIPYGQVMTYKQVAEALGKPGGARAVGQAMRRNPLPVLFPCHRVVAKDGMGGFLGGQEWKQFLLSLEGSRYVAK</sequence>
<dbReference type="Gene3D" id="1.10.10.10">
    <property type="entry name" value="Winged helix-like DNA-binding domain superfamily/Winged helix DNA-binding domain"/>
    <property type="match status" value="1"/>
</dbReference>
<dbReference type="AlphaFoldDB" id="A0A0G2Z5M2"/>
<dbReference type="InterPro" id="IPR036217">
    <property type="entry name" value="MethylDNA_cys_MeTrfase_DNAb"/>
</dbReference>
<evidence type="ECO:0000256" key="8">
    <source>
        <dbReference type="ARBA" id="ARBA00049348"/>
    </source>
</evidence>
<evidence type="ECO:0000256" key="5">
    <source>
        <dbReference type="ARBA" id="ARBA00022679"/>
    </source>
</evidence>
<evidence type="ECO:0000256" key="6">
    <source>
        <dbReference type="ARBA" id="ARBA00022763"/>
    </source>
</evidence>
<gene>
    <name evidence="12" type="ORF">IX53_02725</name>
</gene>
<dbReference type="InterPro" id="IPR036388">
    <property type="entry name" value="WH-like_DNA-bd_sf"/>
</dbReference>